<keyword evidence="10" id="KW-0998">Cell outer membrane</keyword>
<dbReference type="EMBL" id="CP087830">
    <property type="protein sequence ID" value="UZA02289.1"/>
    <property type="molecule type" value="Genomic_DNA"/>
</dbReference>
<evidence type="ECO:0000256" key="11">
    <source>
        <dbReference type="SAM" id="Phobius"/>
    </source>
</evidence>
<feature type="domain" description="Trimeric autotransporter adhesin YadA-like stalk" evidence="14">
    <location>
        <begin position="677"/>
        <end position="718"/>
    </location>
</feature>
<dbReference type="GO" id="GO:0015031">
    <property type="term" value="P:protein transport"/>
    <property type="evidence" value="ECO:0007669"/>
    <property type="project" value="UniProtKB-KW"/>
</dbReference>
<dbReference type="SUPFAM" id="SSF101967">
    <property type="entry name" value="Adhesin YadA, collagen-binding domain"/>
    <property type="match status" value="5"/>
</dbReference>
<evidence type="ECO:0000259" key="13">
    <source>
        <dbReference type="Pfam" id="PF05658"/>
    </source>
</evidence>
<dbReference type="InterPro" id="IPR011049">
    <property type="entry name" value="Serralysin-like_metalloprot_C"/>
</dbReference>
<dbReference type="Pfam" id="PF03895">
    <property type="entry name" value="YadA_anchor"/>
    <property type="match status" value="1"/>
</dbReference>
<evidence type="ECO:0000256" key="3">
    <source>
        <dbReference type="ARBA" id="ARBA00005848"/>
    </source>
</evidence>
<gene>
    <name evidence="16" type="ORF">LP092_09870</name>
    <name evidence="17" type="ORF">LP129_09825</name>
</gene>
<feature type="domain" description="Trimeric autotransporter adhesin YadA-like stalk" evidence="14">
    <location>
        <begin position="1841"/>
        <end position="1878"/>
    </location>
</feature>
<feature type="domain" description="Trimeric autotransporter adhesin YadA-like head" evidence="13">
    <location>
        <begin position="2244"/>
        <end position="2268"/>
    </location>
</feature>
<keyword evidence="6 11" id="KW-0812">Transmembrane</keyword>
<dbReference type="Pfam" id="PF13018">
    <property type="entry name" value="ESPR"/>
    <property type="match status" value="1"/>
</dbReference>
<dbReference type="Gene3D" id="3.30.1300.30">
    <property type="entry name" value="GSPII I/J protein-like"/>
    <property type="match status" value="1"/>
</dbReference>
<dbReference type="Gene3D" id="3.90.1780.10">
    <property type="entry name" value="Trimeric adhesin"/>
    <property type="match status" value="4"/>
</dbReference>
<evidence type="ECO:0000313" key="19">
    <source>
        <dbReference type="Proteomes" id="UP001163632"/>
    </source>
</evidence>
<dbReference type="InterPro" id="IPR005594">
    <property type="entry name" value="YadA_C"/>
</dbReference>
<keyword evidence="7" id="KW-0732">Signal</keyword>
<feature type="domain" description="Trimeric autotransporter adhesin YadA-like head" evidence="13">
    <location>
        <begin position="139"/>
        <end position="163"/>
    </location>
</feature>
<dbReference type="InterPro" id="IPR008640">
    <property type="entry name" value="Adhesin_Head_dom"/>
</dbReference>
<feature type="domain" description="ESPR" evidence="15">
    <location>
        <begin position="1"/>
        <end position="33"/>
    </location>
</feature>
<keyword evidence="9 11" id="KW-0472">Membrane</keyword>
<evidence type="ECO:0000313" key="17">
    <source>
        <dbReference type="EMBL" id="UZA50823.1"/>
    </source>
</evidence>
<feature type="domain" description="Trimeric autotransporter adhesin YadA-like stalk" evidence="14">
    <location>
        <begin position="275"/>
        <end position="298"/>
    </location>
</feature>
<keyword evidence="4" id="KW-0813">Transport</keyword>
<name>A0AAQ2Q0U5_MORBO</name>
<evidence type="ECO:0000256" key="10">
    <source>
        <dbReference type="ARBA" id="ARBA00023237"/>
    </source>
</evidence>
<feature type="domain" description="Trimeric autotransporter adhesin YadA-like C-terminal membrane anchor" evidence="12">
    <location>
        <begin position="2448"/>
        <end position="2508"/>
    </location>
</feature>
<dbReference type="InterPro" id="IPR045584">
    <property type="entry name" value="Pilin-like"/>
</dbReference>
<evidence type="ECO:0000256" key="5">
    <source>
        <dbReference type="ARBA" id="ARBA00022452"/>
    </source>
</evidence>
<feature type="domain" description="Trimeric autotransporter adhesin YadA-like head" evidence="13">
    <location>
        <begin position="581"/>
        <end position="606"/>
    </location>
</feature>
<feature type="domain" description="Trimeric autotransporter adhesin YadA-like head" evidence="13">
    <location>
        <begin position="470"/>
        <end position="488"/>
    </location>
</feature>
<dbReference type="RefSeq" id="WP_078273137.1">
    <property type="nucleotide sequence ID" value="NZ_CP030241.1"/>
</dbReference>
<organism evidence="17 18">
    <name type="scientific">Moraxella bovis</name>
    <dbReference type="NCBI Taxonomy" id="476"/>
    <lineage>
        <taxon>Bacteria</taxon>
        <taxon>Pseudomonadati</taxon>
        <taxon>Pseudomonadota</taxon>
        <taxon>Gammaproteobacteria</taxon>
        <taxon>Moraxellales</taxon>
        <taxon>Moraxellaceae</taxon>
        <taxon>Moraxella</taxon>
    </lineage>
</organism>
<dbReference type="InterPro" id="IPR037174">
    <property type="entry name" value="Trimeric_adhesin"/>
</dbReference>
<dbReference type="Gene3D" id="2.20.70.140">
    <property type="match status" value="2"/>
</dbReference>
<dbReference type="InterPro" id="IPR008635">
    <property type="entry name" value="Coiled_stalk_dom"/>
</dbReference>
<feature type="domain" description="Trimeric autotransporter adhesin YadA-like stalk" evidence="14">
    <location>
        <begin position="2380"/>
        <end position="2424"/>
    </location>
</feature>
<dbReference type="SUPFAM" id="SSF54523">
    <property type="entry name" value="Pili subunits"/>
    <property type="match status" value="1"/>
</dbReference>
<evidence type="ECO:0000256" key="8">
    <source>
        <dbReference type="ARBA" id="ARBA00022927"/>
    </source>
</evidence>
<keyword evidence="19" id="KW-1185">Reference proteome</keyword>
<reference evidence="17 18" key="1">
    <citation type="journal article" date="2022" name="BMC Microbiol.">
        <title>Whole genome sequencing of Moraxella bovis strains from North America reveals two genotypes with different genetic determinants.</title>
        <authorList>
            <person name="Wynn E.L."/>
            <person name="Hille M.M."/>
            <person name="Loy J.D."/>
            <person name="Schuller G."/>
            <person name="Kuhn K.L."/>
            <person name="Dickey A.M."/>
            <person name="Bono J.L."/>
            <person name="Clawson M.L."/>
        </authorList>
    </citation>
    <scope>NUCLEOTIDE SEQUENCE [LARGE SCALE GENOMIC DNA]</scope>
    <source>
        <strain evidence="16">SAM102599</strain>
        <strain evidence="17 18">SAM57978</strain>
    </source>
</reference>
<comment type="similarity">
    <text evidence="3">Belongs to the autotransporter-2 (AT-2) (TC 1.B.40) family.</text>
</comment>
<dbReference type="Proteomes" id="UP001163283">
    <property type="component" value="Chromosome"/>
</dbReference>
<proteinExistence type="inferred from homology"/>
<keyword evidence="11" id="KW-1133">Transmembrane helix</keyword>
<dbReference type="KEGG" id="mboi:DQF64_09675"/>
<dbReference type="GeneID" id="77188149"/>
<comment type="subcellular location">
    <subcellularLocation>
        <location evidence="2">Cell outer membrane</location>
    </subcellularLocation>
    <subcellularLocation>
        <location evidence="1">Cell surface</location>
    </subcellularLocation>
</comment>
<evidence type="ECO:0000259" key="12">
    <source>
        <dbReference type="Pfam" id="PF03895"/>
    </source>
</evidence>
<dbReference type="Gene3D" id="1.20.5.170">
    <property type="match status" value="3"/>
</dbReference>
<dbReference type="InterPro" id="IPR024973">
    <property type="entry name" value="ESPR"/>
</dbReference>
<dbReference type="Proteomes" id="UP001163632">
    <property type="component" value="Chromosome"/>
</dbReference>
<feature type="domain" description="Trimeric autotransporter adhesin YadA-like stalk" evidence="14">
    <location>
        <begin position="1235"/>
        <end position="1270"/>
    </location>
</feature>
<feature type="domain" description="Trimeric autotransporter adhesin YadA-like head" evidence="13">
    <location>
        <begin position="496"/>
        <end position="515"/>
    </location>
</feature>
<evidence type="ECO:0000259" key="14">
    <source>
        <dbReference type="Pfam" id="PF05662"/>
    </source>
</evidence>
<dbReference type="Pfam" id="PF05662">
    <property type="entry name" value="YadA_stalk"/>
    <property type="match status" value="6"/>
</dbReference>
<evidence type="ECO:0000256" key="7">
    <source>
        <dbReference type="ARBA" id="ARBA00022729"/>
    </source>
</evidence>
<dbReference type="Gene3D" id="2.150.10.10">
    <property type="entry name" value="Serralysin-like metalloprotease, C-terminal"/>
    <property type="match status" value="4"/>
</dbReference>
<dbReference type="EMBL" id="CP087781">
    <property type="protein sequence ID" value="UZA50823.1"/>
    <property type="molecule type" value="Genomic_DNA"/>
</dbReference>
<dbReference type="CDD" id="cd12820">
    <property type="entry name" value="LbR_YadA-like"/>
    <property type="match status" value="3"/>
</dbReference>
<feature type="domain" description="Trimeric autotransporter adhesin YadA-like head" evidence="13">
    <location>
        <begin position="538"/>
        <end position="562"/>
    </location>
</feature>
<dbReference type="Gene3D" id="6.20.50.100">
    <property type="match status" value="1"/>
</dbReference>
<protein>
    <submittedName>
        <fullName evidence="17">YadA-like family protein</fullName>
    </submittedName>
</protein>
<dbReference type="GO" id="GO:0009986">
    <property type="term" value="C:cell surface"/>
    <property type="evidence" value="ECO:0007669"/>
    <property type="project" value="UniProtKB-SubCell"/>
</dbReference>
<evidence type="ECO:0000256" key="1">
    <source>
        <dbReference type="ARBA" id="ARBA00004241"/>
    </source>
</evidence>
<evidence type="ECO:0000256" key="9">
    <source>
        <dbReference type="ARBA" id="ARBA00023136"/>
    </source>
</evidence>
<evidence type="ECO:0000256" key="4">
    <source>
        <dbReference type="ARBA" id="ARBA00022448"/>
    </source>
</evidence>
<dbReference type="Pfam" id="PF05658">
    <property type="entry name" value="YadA_head"/>
    <property type="match status" value="8"/>
</dbReference>
<evidence type="ECO:0000256" key="2">
    <source>
        <dbReference type="ARBA" id="ARBA00004442"/>
    </source>
</evidence>
<feature type="transmembrane region" description="Helical" evidence="11">
    <location>
        <begin position="39"/>
        <end position="59"/>
    </location>
</feature>
<sequence>MNNIYRVIYNKSTKTFQAVCEYARAQGKGSLRTKIFRPVWRLSLLVIALGLAGVAQAQIESTTRLDNNTLIIDGKGIDWYTQSMADRVLIGKSVNGESKVTAVGDSITTNGKGSTTIGSNIRSNGNQATALGVEVKTYGDNSTAIASNAVANGENSIAIGSNAQTGGTKIFKGNPVADEAKPAVNAIAIGAVSKVEKENAIGLGANTQANQVGAVAIGSGSVADRSGLAKGTTAKTTPDATSVYSPIEDDAGVLATVKGTDNGAVSVGNDTTTRQIINVAAGSLDTDAVNVAQLKAVAKLASPAKYFADKDTAADTATQATEKDKAKTMTDGVLGIKGKDTTAQIDNKTEKKDTEAKTRTDTKNIVTTIDTANNTVSVELSSHIKGLSSLQFDDAQGIKIGDKDTSAEGNSVAIGKGATVTNGSNPGIGFRQNPNFSTDHNTVAPTQASQNIKVFQSVNGVALGDKATAGKGATAIGGYAQAKGTYAVGVGSAVSAKGYNSIAVGQGAQATGNSTLSMGRESVASGSYATAIGNVASATGDGSFAVGHSAQATGKRTIAIGAVATDNSSTNGVHNANGTRATADDAIAMGTLNYVNGEKSVAIGRGNNVQQANTFVLGSDVTTSQGNSVVLGAGSTDREATAETQAVVNGITYGDFKGVGKVDSGVVSVGATDKERQIINVATGKISATSTDAINGSQLYLTQEALGNLANTTANNFGGGVIVNPNGSLTAPRYSITTADGANTTIINNVGDALTALNTEIQKPITFAGDTGTNVERNLGETLNVKGNATGDLTDGNIGVEADGTDTLNIKLAKDVDLGKDGSLTIGDTKVNNSGLTITNGPSVTTTGINAGDKKITNVSPATLSADSKDAVNGSQLYTTNQNVETNATNIKTNADNIAKGFNITADNLGAGITDKDNVQLGDTVKYTSTDKNIVATVTDNQIDFGLANKVTIGQDKPVVIDGTTGTITGLTNTTFDPASTYTGGQAATQEQLTQVYNKAKTEVKGTGLATVAAPTKGDNGQDVYIVDVAKANAPTVTRGNVTVAAGDEGKVMTAGDVANAITNSEKTSSVKAGTGVTVEAAAEDNNGNIEYTVSAKTDGTTTTVNADGSITAVTGDITTDTAGKSAAAAPTSLVTGGQVANAINNSGFTLTAQGANGSLVNPGETVDMKNTDGNIAISKSTDNNDVIYNLSKNITVDSVTAGNTVMNNGGITISNGPNQTVSLTNGGLNNGGNKITNVAAGTDATDAVNVSQLNNVVAGSKEVVTSSDKSVTVNPTTDATTGATTFDVVVNADNTTITKDPATGAIKANTTALTNNTNGSVNTPANPNALATAGDIANAINNSGFTVKANGDAGEVVNPGDSVNFVEGKNIKVTRNGTDITVATADDVTFNNVTTTSLTAGPVIINNAGINAGNTQITNVASGGNVTTNAANIGDVQKAAAASKTEVTGSGLANVTSSTGSNGQTIYNVDVAKANAPTVTRGNVTIAAGDENKVMTAGDVANAITNSEKTSSVKAGTGVTVVVGTEDDKGNTAYTVAVNAQNIAETAQIPVVYTNAAGDKLYKQEDGTFNTVADGSGTTVQPADVIASMQNGAGDTTTPTTLANVASNLPTTYNTDAYNTAGNAVTTSQILPTGLNVNNAATVGDVLNAGFNLQGNGKAKDFVKPYDTVNFINGKGTTAVVTTAADGKSSEVKYDVNVDNASIVIENGVLKATAQAPQTTTLTDANNDGKIDAPITADADKFVKAGDIVNAINNSGFTLKTSANGGTKDLGNDEVINPGDVIDMAAGKNLTVKQDVNGKVTYALADDIAVNQITSNNVAINPNGTLTVGANSTVDMGGNKITNVAVGTAPTDAVNVSQLTQAVAGSKENVVSTNKTVSVTPTVAQDGSTTFDLAVNVGNGLTVNSNTGAIDVKTDGITINTTPTGELKVNTTPLTSNANGTVNTPANPNAIATAGDVANAINNSGWNLQNNGEQRDLVSPSDKVDFINGTGTTAVVTTAADGKSSTVTYNVNADNKTTKITYVDASGNPVYAITDAQGNVSYNTAQDGSGTAVAPSMVTSQISAIIPTTNINHIVGGTDINGNVVDGNGSAVTTVIDPKKDPNDSSNQQPITLTANEALKTYDAAGTGTVETNSVLTAVKNMNEQGTKYIHVNGGESSVGGRRGANAEQSQANGAKSTAIGYQTVAEGDDSVAIGSGIVTDGTRFAKNGDVTYTISRDANTGAILTTYTDGTNSYTAQNTYSSGDESVAIGNGSQALGTQSIAIGTGNVVTGNHSGAIGDPSIINADGSYSVGNDNTVATGANNSFILGNNVNVTVGNSVYLGDKSSSTGVHTTANGGNYTYAGANDANVAGVQNSQTAPGTQPVGVVSVGTENGQTRQIQNVSAGVVSPTSTDAINGSQLYYTNEAITNLANNTINMGNQLNARIDDVEDDANAGVSSAMAMATLPQAYLPGKSMLTGGIASYNGEGAVAVGFSKLSDNGRWVLKMSGSADTQGNVGGAVGAGFHF</sequence>
<accession>A0AAQ2Q0U5</accession>
<feature type="domain" description="Trimeric autotransporter adhesin YadA-like head" evidence="13">
    <location>
        <begin position="198"/>
        <end position="221"/>
    </location>
</feature>
<dbReference type="GO" id="GO:0009279">
    <property type="term" value="C:cell outer membrane"/>
    <property type="evidence" value="ECO:0007669"/>
    <property type="project" value="UniProtKB-SubCell"/>
</dbReference>
<feature type="domain" description="Trimeric autotransporter adhesin YadA-like stalk" evidence="14">
    <location>
        <begin position="855"/>
        <end position="899"/>
    </location>
</feature>
<evidence type="ECO:0000259" key="15">
    <source>
        <dbReference type="Pfam" id="PF13018"/>
    </source>
</evidence>
<feature type="domain" description="Trimeric autotransporter adhesin YadA-like head" evidence="13">
    <location>
        <begin position="2173"/>
        <end position="2198"/>
    </location>
</feature>
<keyword evidence="8" id="KW-0653">Protein transport</keyword>
<evidence type="ECO:0000313" key="16">
    <source>
        <dbReference type="EMBL" id="UZA02289.1"/>
    </source>
</evidence>
<evidence type="ECO:0000313" key="18">
    <source>
        <dbReference type="Proteomes" id="UP001163283"/>
    </source>
</evidence>
<keyword evidence="5" id="KW-1134">Transmembrane beta strand</keyword>
<evidence type="ECO:0000256" key="6">
    <source>
        <dbReference type="ARBA" id="ARBA00022692"/>
    </source>
</evidence>
<dbReference type="SUPFAM" id="SSF101999">
    <property type="entry name" value="Trimeric adhesin"/>
    <property type="match status" value="1"/>
</dbReference>